<dbReference type="PROSITE" id="PS50097">
    <property type="entry name" value="BTB"/>
    <property type="match status" value="1"/>
</dbReference>
<dbReference type="Gramene" id="Zm00001eb170960_T001">
    <property type="protein sequence ID" value="Zm00001eb170960_P001"/>
    <property type="gene ID" value="Zm00001eb170960"/>
</dbReference>
<keyword evidence="5" id="KW-1185">Reference proteome</keyword>
<dbReference type="AlphaFoldDB" id="A0A1D6PTX7"/>
<accession>A0A3L6F6S3</accession>
<evidence type="ECO:0000313" key="3">
    <source>
        <dbReference type="EMBL" id="AQK50082.1"/>
    </source>
</evidence>
<dbReference type="ExpressionAtlas" id="A0A1D6PTX7">
    <property type="expression patterns" value="baseline"/>
</dbReference>
<dbReference type="PANTHER" id="PTHR26379:SF433">
    <property type="entry name" value="OS08G0226800 PROTEIN"/>
    <property type="match status" value="1"/>
</dbReference>
<dbReference type="eggNOG" id="KOG1987">
    <property type="taxonomic scope" value="Eukaryota"/>
</dbReference>
<reference evidence="4" key="4">
    <citation type="submission" date="2021-05" db="UniProtKB">
        <authorList>
            <consortium name="EnsemblPlants"/>
        </authorList>
    </citation>
    <scope>IDENTIFICATION</scope>
    <source>
        <strain evidence="4">cv. B73</strain>
    </source>
</reference>
<evidence type="ECO:0000313" key="4">
    <source>
        <dbReference type="EnsemblPlants" id="Zm00001eb170960_P001"/>
    </source>
</evidence>
<dbReference type="EnsemblPlants" id="Zm00001eb170960_T001">
    <property type="protein sequence ID" value="Zm00001eb170960_P001"/>
    <property type="gene ID" value="Zm00001eb170960"/>
</dbReference>
<dbReference type="SUPFAM" id="SSF54695">
    <property type="entry name" value="POZ domain"/>
    <property type="match status" value="1"/>
</dbReference>
<organism evidence="3">
    <name type="scientific">Zea mays</name>
    <name type="common">Maize</name>
    <dbReference type="NCBI Taxonomy" id="4577"/>
    <lineage>
        <taxon>Eukaryota</taxon>
        <taxon>Viridiplantae</taxon>
        <taxon>Streptophyta</taxon>
        <taxon>Embryophyta</taxon>
        <taxon>Tracheophyta</taxon>
        <taxon>Spermatophyta</taxon>
        <taxon>Magnoliopsida</taxon>
        <taxon>Liliopsida</taxon>
        <taxon>Poales</taxon>
        <taxon>Poaceae</taxon>
        <taxon>PACMAD clade</taxon>
        <taxon>Panicoideae</taxon>
        <taxon>Andropogonodae</taxon>
        <taxon>Andropogoneae</taxon>
        <taxon>Tripsacinae</taxon>
        <taxon>Zea</taxon>
    </lineage>
</organism>
<dbReference type="PANTHER" id="PTHR26379">
    <property type="entry name" value="BTB/POZ AND MATH DOMAIN-CONTAINING PROTEIN 1"/>
    <property type="match status" value="1"/>
</dbReference>
<reference evidence="5" key="1">
    <citation type="journal article" date="2009" name="Science">
        <title>The B73 maize genome: complexity, diversity, and dynamics.</title>
        <authorList>
            <person name="Schnable P.S."/>
            <person name="Ware D."/>
            <person name="Fulton R.S."/>
            <person name="Stein J.C."/>
            <person name="Wei F."/>
            <person name="Pasternak S."/>
            <person name="Liang C."/>
            <person name="Zhang J."/>
            <person name="Fulton L."/>
            <person name="Graves T.A."/>
            <person name="Minx P."/>
            <person name="Reily A.D."/>
            <person name="Courtney L."/>
            <person name="Kruchowski S.S."/>
            <person name="Tomlinson C."/>
            <person name="Strong C."/>
            <person name="Delehaunty K."/>
            <person name="Fronick C."/>
            <person name="Courtney B."/>
            <person name="Rock S.M."/>
            <person name="Belter E."/>
            <person name="Du F."/>
            <person name="Kim K."/>
            <person name="Abbott R.M."/>
            <person name="Cotton M."/>
            <person name="Levy A."/>
            <person name="Marchetto P."/>
            <person name="Ochoa K."/>
            <person name="Jackson S.M."/>
            <person name="Gillam B."/>
            <person name="Chen W."/>
            <person name="Yan L."/>
            <person name="Higginbotham J."/>
            <person name="Cardenas M."/>
            <person name="Waligorski J."/>
            <person name="Applebaum E."/>
            <person name="Phelps L."/>
            <person name="Falcone J."/>
            <person name="Kanchi K."/>
            <person name="Thane T."/>
            <person name="Scimone A."/>
            <person name="Thane N."/>
            <person name="Henke J."/>
            <person name="Wang T."/>
            <person name="Ruppert J."/>
            <person name="Shah N."/>
            <person name="Rotter K."/>
            <person name="Hodges J."/>
            <person name="Ingenthron E."/>
            <person name="Cordes M."/>
            <person name="Kohlberg S."/>
            <person name="Sgro J."/>
            <person name="Delgado B."/>
            <person name="Mead K."/>
            <person name="Chinwalla A."/>
            <person name="Leonard S."/>
            <person name="Crouse K."/>
            <person name="Collura K."/>
            <person name="Kudrna D."/>
            <person name="Currie J."/>
            <person name="He R."/>
            <person name="Angelova A."/>
            <person name="Rajasekar S."/>
            <person name="Mueller T."/>
            <person name="Lomeli R."/>
            <person name="Scara G."/>
            <person name="Ko A."/>
            <person name="Delaney K."/>
            <person name="Wissotski M."/>
            <person name="Lopez G."/>
            <person name="Campos D."/>
            <person name="Braidotti M."/>
            <person name="Ashley E."/>
            <person name="Golser W."/>
            <person name="Kim H."/>
            <person name="Lee S."/>
            <person name="Lin J."/>
            <person name="Dujmic Z."/>
            <person name="Kim W."/>
            <person name="Talag J."/>
            <person name="Zuccolo A."/>
            <person name="Fan C."/>
            <person name="Sebastian A."/>
            <person name="Kramer M."/>
            <person name="Spiegel L."/>
            <person name="Nascimento L."/>
            <person name="Zutavern T."/>
            <person name="Miller B."/>
            <person name="Ambroise C."/>
            <person name="Muller S."/>
            <person name="Spooner W."/>
            <person name="Narechania A."/>
            <person name="Ren L."/>
            <person name="Wei S."/>
            <person name="Kumari S."/>
            <person name="Faga B."/>
            <person name="Levy M.J."/>
            <person name="McMahan L."/>
            <person name="Van Buren P."/>
            <person name="Vaughn M.W."/>
            <person name="Ying K."/>
            <person name="Yeh C.-T."/>
            <person name="Emrich S.J."/>
            <person name="Jia Y."/>
            <person name="Kalyanaraman A."/>
            <person name="Hsia A.-P."/>
            <person name="Barbazuk W.B."/>
            <person name="Baucom R.S."/>
            <person name="Brutnell T.P."/>
            <person name="Carpita N.C."/>
            <person name="Chaparro C."/>
            <person name="Chia J.-M."/>
            <person name="Deragon J.-M."/>
            <person name="Estill J.C."/>
            <person name="Fu Y."/>
            <person name="Jeddeloh J.A."/>
            <person name="Han Y."/>
            <person name="Lee H."/>
            <person name="Li P."/>
            <person name="Lisch D.R."/>
            <person name="Liu S."/>
            <person name="Liu Z."/>
            <person name="Nagel D.H."/>
            <person name="McCann M.C."/>
            <person name="SanMiguel P."/>
            <person name="Myers A.M."/>
            <person name="Nettleton D."/>
            <person name="Nguyen J."/>
            <person name="Penning B.W."/>
            <person name="Ponnala L."/>
            <person name="Schneider K.L."/>
            <person name="Schwartz D.C."/>
            <person name="Sharma A."/>
            <person name="Soderlund C."/>
            <person name="Springer N.M."/>
            <person name="Sun Q."/>
            <person name="Wang H."/>
            <person name="Waterman M."/>
            <person name="Westerman R."/>
            <person name="Wolfgruber T.K."/>
            <person name="Yang L."/>
            <person name="Yu Y."/>
            <person name="Zhang L."/>
            <person name="Zhou S."/>
            <person name="Zhu Q."/>
            <person name="Bennetzen J.L."/>
            <person name="Dawe R.K."/>
            <person name="Jiang J."/>
            <person name="Jiang N."/>
            <person name="Presting G.G."/>
            <person name="Wessler S.R."/>
            <person name="Aluru S."/>
            <person name="Martienssen R.A."/>
            <person name="Clifton S.W."/>
            <person name="McCombie W.R."/>
            <person name="Wing R.A."/>
            <person name="Wilson R.K."/>
        </authorList>
    </citation>
    <scope>NUCLEOTIDE SEQUENCE [LARGE SCALE GENOMIC DNA]</scope>
    <source>
        <strain evidence="5">cv. B73</strain>
    </source>
</reference>
<comment type="pathway">
    <text evidence="1">Protein modification; protein ubiquitination.</text>
</comment>
<dbReference type="InterPro" id="IPR000210">
    <property type="entry name" value="BTB/POZ_dom"/>
</dbReference>
<dbReference type="Pfam" id="PF00651">
    <property type="entry name" value="BTB"/>
    <property type="match status" value="1"/>
</dbReference>
<dbReference type="SMR" id="A0A1D6PTX7"/>
<gene>
    <name evidence="3" type="ORF">ZEAMMB73_Zm00001d049350</name>
</gene>
<dbReference type="Proteomes" id="UP000007305">
    <property type="component" value="Chromosome 4"/>
</dbReference>
<dbReference type="EMBL" id="CM000780">
    <property type="protein sequence ID" value="AQK50082.1"/>
    <property type="molecule type" value="Genomic_DNA"/>
</dbReference>
<evidence type="ECO:0000313" key="5">
    <source>
        <dbReference type="Proteomes" id="UP000007305"/>
    </source>
</evidence>
<reference evidence="4" key="3">
    <citation type="submission" date="2019-07" db="EMBL/GenBank/DDBJ databases">
        <authorList>
            <person name="Seetharam A."/>
            <person name="Woodhouse M."/>
            <person name="Cannon E."/>
        </authorList>
    </citation>
    <scope>NUCLEOTIDE SEQUENCE [LARGE SCALE GENOMIC DNA]</scope>
    <source>
        <strain evidence="4">cv. B73</strain>
    </source>
</reference>
<dbReference type="InterPro" id="IPR011333">
    <property type="entry name" value="SKP1/BTB/POZ_sf"/>
</dbReference>
<dbReference type="InterPro" id="IPR045005">
    <property type="entry name" value="BPM1-6"/>
</dbReference>
<protein>
    <submittedName>
        <fullName evidence="3">BTB/POZ and MATH domain-containing protein 2</fullName>
    </submittedName>
</protein>
<name>A0A1D6PTX7_MAIZE</name>
<feature type="domain" description="BTB" evidence="2">
    <location>
        <begin position="45"/>
        <end position="104"/>
    </location>
</feature>
<dbReference type="OMA" id="ICDDDYD"/>
<dbReference type="STRING" id="4577.A0A1D6PTX7"/>
<sequence length="137" mass="15275">MIIQCDLTVVRDPELCKTKGGFEIQVPPSDLAEQFGKLLLEEEETDVVFSVGGETFPAHKVVLAARSPVFKAQLYGNMKEAKARRVAVEDMQPGVFRALLKFIYIYTDALPVIGDDNICDDDYDEIIRHLLVAAACR</sequence>
<accession>A0A1D6PTX7</accession>
<reference evidence="3" key="2">
    <citation type="submission" date="2015-12" db="EMBL/GenBank/DDBJ databases">
        <title>Update maize B73 reference genome by single molecule sequencing technologies.</title>
        <authorList>
            <consortium name="Maize Genome Sequencing Project"/>
            <person name="Ware D."/>
        </authorList>
    </citation>
    <scope>NUCLEOTIDE SEQUENCE</scope>
    <source>
        <tissue evidence="3">Seedling</tissue>
    </source>
</reference>
<dbReference type="GO" id="GO:0016567">
    <property type="term" value="P:protein ubiquitination"/>
    <property type="evidence" value="ECO:0007669"/>
    <property type="project" value="InterPro"/>
</dbReference>
<dbReference type="Gene3D" id="3.30.710.10">
    <property type="entry name" value="Potassium Channel Kv1.1, Chain A"/>
    <property type="match status" value="1"/>
</dbReference>
<dbReference type="PaxDb" id="4577-GRMZM2G026724_P01"/>
<evidence type="ECO:0000259" key="2">
    <source>
        <dbReference type="PROSITE" id="PS50097"/>
    </source>
</evidence>
<dbReference type="SMART" id="SM00225">
    <property type="entry name" value="BTB"/>
    <property type="match status" value="1"/>
</dbReference>
<proteinExistence type="predicted"/>
<evidence type="ECO:0000256" key="1">
    <source>
        <dbReference type="ARBA" id="ARBA00004906"/>
    </source>
</evidence>